<comment type="subcellular location">
    <subcellularLocation>
        <location evidence="1">Cell membrane</location>
        <topology evidence="1">Multi-pass membrane protein</topology>
    </subcellularLocation>
</comment>
<evidence type="ECO:0000256" key="1">
    <source>
        <dbReference type="ARBA" id="ARBA00004651"/>
    </source>
</evidence>
<evidence type="ECO:0000256" key="5">
    <source>
        <dbReference type="ARBA" id="ARBA00023136"/>
    </source>
</evidence>
<keyword evidence="4 6" id="KW-1133">Transmembrane helix</keyword>
<evidence type="ECO:0000313" key="8">
    <source>
        <dbReference type="EMBL" id="WRO21777.1"/>
    </source>
</evidence>
<dbReference type="RefSeq" id="WP_366924607.1">
    <property type="nucleotide sequence ID" value="NZ_CP121694.1"/>
</dbReference>
<feature type="transmembrane region" description="Helical" evidence="6">
    <location>
        <begin position="56"/>
        <end position="80"/>
    </location>
</feature>
<reference evidence="8 9" key="1">
    <citation type="submission" date="2023-04" db="EMBL/GenBank/DDBJ databases">
        <authorList>
            <person name="Hsu D."/>
        </authorList>
    </citation>
    <scope>NUCLEOTIDE SEQUENCE [LARGE SCALE GENOMIC DNA]</scope>
    <source>
        <strain evidence="8 9">MK1</strain>
    </source>
</reference>
<dbReference type="PROSITE" id="PS50850">
    <property type="entry name" value="MFS"/>
    <property type="match status" value="1"/>
</dbReference>
<dbReference type="Gene3D" id="1.20.1250.20">
    <property type="entry name" value="MFS general substrate transporter like domains"/>
    <property type="match status" value="1"/>
</dbReference>
<dbReference type="SUPFAM" id="SSF103473">
    <property type="entry name" value="MFS general substrate transporter"/>
    <property type="match status" value="1"/>
</dbReference>
<evidence type="ECO:0000256" key="4">
    <source>
        <dbReference type="ARBA" id="ARBA00022989"/>
    </source>
</evidence>
<evidence type="ECO:0000256" key="3">
    <source>
        <dbReference type="ARBA" id="ARBA00022692"/>
    </source>
</evidence>
<gene>
    <name evidence="8" type="ORF">MFMK1_001598</name>
</gene>
<protein>
    <recommendedName>
        <fullName evidence="7">Major facilitator superfamily (MFS) profile domain-containing protein</fullName>
    </recommendedName>
</protein>
<evidence type="ECO:0000256" key="2">
    <source>
        <dbReference type="ARBA" id="ARBA00022448"/>
    </source>
</evidence>
<proteinExistence type="predicted"/>
<accession>A0AAU0UMJ4</accession>
<dbReference type="Pfam" id="PF07690">
    <property type="entry name" value="MFS_1"/>
    <property type="match status" value="1"/>
</dbReference>
<keyword evidence="2" id="KW-0813">Transport</keyword>
<organism evidence="8 9">
    <name type="scientific">Metallumcola ferriviriculae</name>
    <dbReference type="NCBI Taxonomy" id="3039180"/>
    <lineage>
        <taxon>Bacteria</taxon>
        <taxon>Bacillati</taxon>
        <taxon>Bacillota</taxon>
        <taxon>Clostridia</taxon>
        <taxon>Neomoorellales</taxon>
        <taxon>Desulfitibacteraceae</taxon>
        <taxon>Metallumcola</taxon>
    </lineage>
</organism>
<evidence type="ECO:0000259" key="7">
    <source>
        <dbReference type="PROSITE" id="PS50850"/>
    </source>
</evidence>
<dbReference type="GO" id="GO:0005886">
    <property type="term" value="C:plasma membrane"/>
    <property type="evidence" value="ECO:0007669"/>
    <property type="project" value="UniProtKB-SubCell"/>
</dbReference>
<evidence type="ECO:0000313" key="9">
    <source>
        <dbReference type="Proteomes" id="UP001329915"/>
    </source>
</evidence>
<evidence type="ECO:0000256" key="6">
    <source>
        <dbReference type="SAM" id="Phobius"/>
    </source>
</evidence>
<keyword evidence="3 6" id="KW-0812">Transmembrane</keyword>
<keyword evidence="9" id="KW-1185">Reference proteome</keyword>
<dbReference type="InterPro" id="IPR020846">
    <property type="entry name" value="MFS_dom"/>
</dbReference>
<dbReference type="AlphaFoldDB" id="A0AAU0UMJ4"/>
<keyword evidence="5 6" id="KW-0472">Membrane</keyword>
<name>A0AAU0UMJ4_9FIRM</name>
<feature type="domain" description="Major facilitator superfamily (MFS) profile" evidence="7">
    <location>
        <begin position="1"/>
        <end position="83"/>
    </location>
</feature>
<dbReference type="GO" id="GO:0022857">
    <property type="term" value="F:transmembrane transporter activity"/>
    <property type="evidence" value="ECO:0007669"/>
    <property type="project" value="InterPro"/>
</dbReference>
<sequence length="83" mass="8797">MFFFGAGLGLIMPLINTMGTDAVHREYIGAATSLYNSFTFVGQSSSPLLLGLVFKWFGLGAAFWTAGTAALLGAAGIMVFKKR</sequence>
<dbReference type="InterPro" id="IPR036259">
    <property type="entry name" value="MFS_trans_sf"/>
</dbReference>
<dbReference type="EMBL" id="CP121694">
    <property type="protein sequence ID" value="WRO21777.1"/>
    <property type="molecule type" value="Genomic_DNA"/>
</dbReference>
<dbReference type="InterPro" id="IPR011701">
    <property type="entry name" value="MFS"/>
</dbReference>
<dbReference type="Proteomes" id="UP001329915">
    <property type="component" value="Chromosome"/>
</dbReference>
<dbReference type="KEGG" id="dbc:MFMK1_001598"/>